<keyword evidence="2" id="KW-1185">Reference proteome</keyword>
<reference evidence="1 2" key="1">
    <citation type="submission" date="2017-11" db="EMBL/GenBank/DDBJ databases">
        <title>Draft genome sequence of magnetotactic bacterium Magnetospirillum kuznetsovii LBB-42.</title>
        <authorList>
            <person name="Grouzdev D.S."/>
            <person name="Rysina M.S."/>
            <person name="Baslerov R.V."/>
            <person name="Koziaeva V."/>
        </authorList>
    </citation>
    <scope>NUCLEOTIDE SEQUENCE [LARGE SCALE GENOMIC DNA]</scope>
    <source>
        <strain evidence="1 2">LBB-42</strain>
    </source>
</reference>
<dbReference type="OrthoDB" id="7363632at2"/>
<sequence>MSATLHHSTRLSMQYRYEEIDQLAKILEAEAAGHRIEVDRALSLAARLSQLCPDISRSMSLVIERFDRRSQPRAA</sequence>
<dbReference type="Proteomes" id="UP000251075">
    <property type="component" value="Unassembled WGS sequence"/>
</dbReference>
<organism evidence="1 2">
    <name type="scientific">Paramagnetospirillum kuznetsovii</name>
    <dbReference type="NCBI Taxonomy" id="2053833"/>
    <lineage>
        <taxon>Bacteria</taxon>
        <taxon>Pseudomonadati</taxon>
        <taxon>Pseudomonadota</taxon>
        <taxon>Alphaproteobacteria</taxon>
        <taxon>Rhodospirillales</taxon>
        <taxon>Magnetospirillaceae</taxon>
        <taxon>Paramagnetospirillum</taxon>
    </lineage>
</organism>
<evidence type="ECO:0000313" key="2">
    <source>
        <dbReference type="Proteomes" id="UP000251075"/>
    </source>
</evidence>
<accession>A0A364NTS6</accession>
<protein>
    <submittedName>
        <fullName evidence="1">Uncharacterized protein</fullName>
    </submittedName>
</protein>
<dbReference type="AlphaFoldDB" id="A0A364NTS6"/>
<comment type="caution">
    <text evidence="1">The sequence shown here is derived from an EMBL/GenBank/DDBJ whole genome shotgun (WGS) entry which is preliminary data.</text>
</comment>
<evidence type="ECO:0000313" key="1">
    <source>
        <dbReference type="EMBL" id="RAU20481.1"/>
    </source>
</evidence>
<name>A0A364NTS6_9PROT</name>
<dbReference type="EMBL" id="PGTO01000022">
    <property type="protein sequence ID" value="RAU20481.1"/>
    <property type="molecule type" value="Genomic_DNA"/>
</dbReference>
<proteinExistence type="predicted"/>
<gene>
    <name evidence="1" type="ORF">CU669_18225</name>
</gene>